<gene>
    <name evidence="1" type="ORF">GPDM_06098</name>
</gene>
<dbReference type="RefSeq" id="WP_008429915.1">
    <property type="nucleotide sequence ID" value="NZ_AEPB01000020.1"/>
</dbReference>
<dbReference type="Proteomes" id="UP000003052">
    <property type="component" value="Unassembled WGS sequence"/>
</dbReference>
<comment type="caution">
    <text evidence="1">The sequence shown here is derived from an EMBL/GenBank/DDBJ whole genome shotgun (WGS) entry which is preliminary data.</text>
</comment>
<evidence type="ECO:0000313" key="1">
    <source>
        <dbReference type="EMBL" id="EGA90263.1"/>
    </source>
</evidence>
<dbReference type="OrthoDB" id="9151249at2"/>
<evidence type="ECO:0000313" key="2">
    <source>
        <dbReference type="Proteomes" id="UP000003052"/>
    </source>
</evidence>
<proteinExistence type="predicted"/>
<dbReference type="EMBL" id="AEPB01000020">
    <property type="protein sequence ID" value="EGA90263.1"/>
    <property type="molecule type" value="Genomic_DNA"/>
</dbReference>
<organism evidence="1 2">
    <name type="scientific">Planococcus donghaensis MPA1U2</name>
    <dbReference type="NCBI Taxonomy" id="933115"/>
    <lineage>
        <taxon>Bacteria</taxon>
        <taxon>Bacillati</taxon>
        <taxon>Bacillota</taxon>
        <taxon>Bacilli</taxon>
        <taxon>Bacillales</taxon>
        <taxon>Caryophanaceae</taxon>
        <taxon>Planococcus</taxon>
    </lineage>
</organism>
<reference evidence="1 2" key="1">
    <citation type="journal article" date="2011" name="J. Bacteriol.">
        <title>The Draft Genome of Planococcus donghaensis MPA1U2 Reveals Nonsporulation Pathways Controlled by a Conserved Spo0A Regulon.</title>
        <authorList>
            <person name="Pearson M.D."/>
            <person name="Noller H.F."/>
        </authorList>
    </citation>
    <scope>NUCLEOTIDE SEQUENCE [LARGE SCALE GENOMIC DNA]</scope>
    <source>
        <strain evidence="1 2">MPA1U2</strain>
    </source>
</reference>
<accession>E7RFH6</accession>
<name>E7RFH6_9BACL</name>
<dbReference type="AlphaFoldDB" id="E7RFH6"/>
<sequence>MNWLPRRKNKVTAFWEWFVVNEQAYLELEGTGAVKLFNQLEKKLQKVNKHLAFEMGDIQQDGKREFIISADGMVEAFDDVIELVENAPKLSAFDITAFRQQQAEEVTVEYGDIELGWDDLFCTYEKEETNGELNLILYIKGFNEENEDEFVSASFILLDTIIGEYNVGMHIGEIEFTNYAGQPNVRPVKELQSLFITDDLPQSGT</sequence>
<protein>
    <submittedName>
        <fullName evidence="1">Uncharacterized protein</fullName>
    </submittedName>
</protein>
<dbReference type="eggNOG" id="ENOG502Z8C2">
    <property type="taxonomic scope" value="Bacteria"/>
</dbReference>